<dbReference type="Proteomes" id="UP000008834">
    <property type="component" value="Chromosome"/>
</dbReference>
<dbReference type="EMBL" id="CP000048">
    <property type="protein sequence ID" value="AAX17111.1"/>
    <property type="molecule type" value="Genomic_DNA"/>
</dbReference>
<dbReference type="AlphaFoldDB" id="A0AA34WDI8"/>
<comment type="function">
    <text evidence="3">Probably deamidates glutamine residues to glutamate on methyl-accepting chemotaxis receptors (MCPs), playing an important role in chemotaxis.</text>
</comment>
<proteinExistence type="inferred from homology"/>
<protein>
    <recommendedName>
        <fullName evidence="3">Probable chemoreceptor glutamine deamidase CheD</fullName>
        <ecNumber evidence="3">3.5.1.44</ecNumber>
    </recommendedName>
</protein>
<comment type="catalytic activity">
    <reaction evidence="3">
        <text>L-glutaminyl-[protein] + H2O = L-glutamyl-[protein] + NH4(+)</text>
        <dbReference type="Rhea" id="RHEA:16441"/>
        <dbReference type="Rhea" id="RHEA-COMP:10207"/>
        <dbReference type="Rhea" id="RHEA-COMP:10208"/>
        <dbReference type="ChEBI" id="CHEBI:15377"/>
        <dbReference type="ChEBI" id="CHEBI:28938"/>
        <dbReference type="ChEBI" id="CHEBI:29973"/>
        <dbReference type="ChEBI" id="CHEBI:30011"/>
        <dbReference type="EC" id="3.5.1.44"/>
    </reaction>
</comment>
<evidence type="ECO:0000313" key="5">
    <source>
        <dbReference type="Proteomes" id="UP000008834"/>
    </source>
</evidence>
<dbReference type="InterPro" id="IPR038592">
    <property type="entry name" value="CheD-like_sf"/>
</dbReference>
<dbReference type="PANTHER" id="PTHR35147:SF2">
    <property type="entry name" value="CHEMORECEPTOR GLUTAMINE DEAMIDASE CHED-RELATED"/>
    <property type="match status" value="1"/>
</dbReference>
<dbReference type="Pfam" id="PF03975">
    <property type="entry name" value="CheD"/>
    <property type="match status" value="1"/>
</dbReference>
<organism evidence="4 5">
    <name type="scientific">Borrelia hermsii (strain HS1 / DAH)</name>
    <dbReference type="NCBI Taxonomy" id="314723"/>
    <lineage>
        <taxon>Bacteria</taxon>
        <taxon>Pseudomonadati</taxon>
        <taxon>Spirochaetota</taxon>
        <taxon>Spirochaetia</taxon>
        <taxon>Spirochaetales</taxon>
        <taxon>Borreliaceae</taxon>
        <taxon>Borrelia</taxon>
    </lineage>
</organism>
<keyword evidence="2 3" id="KW-0378">Hydrolase</keyword>
<evidence type="ECO:0000313" key="4">
    <source>
        <dbReference type="EMBL" id="AAX17111.1"/>
    </source>
</evidence>
<sequence>MFIKNFKRVIDFMLNHFNFKLKRDVTIIVPGEAFVSNDRVISTILGSCVAVVLYDEMRKLIGVNHYVLVKSDSVINAAQRGRYGVYAIPMLIDAMLGSGASKSNLKAKLFGGANFMAKETIRVGIENSEFALNSLAKYGIPVVACDFDQSKSRKIFVFPENFRVIVEYPDGAKVF</sequence>
<evidence type="ECO:0000256" key="3">
    <source>
        <dbReference type="HAMAP-Rule" id="MF_01440"/>
    </source>
</evidence>
<dbReference type="CDD" id="cd16352">
    <property type="entry name" value="CheD"/>
    <property type="match status" value="1"/>
</dbReference>
<dbReference type="KEGG" id="bhr:BH0606"/>
<gene>
    <name evidence="3" type="primary">cheD</name>
    <name evidence="4" type="ordered locus">BH0606</name>
</gene>
<dbReference type="NCBIfam" id="NF010017">
    <property type="entry name" value="PRK13494.1"/>
    <property type="match status" value="1"/>
</dbReference>
<dbReference type="SUPFAM" id="SSF64438">
    <property type="entry name" value="CNF1/YfiH-like putative cysteine hydrolases"/>
    <property type="match status" value="1"/>
</dbReference>
<dbReference type="Gene3D" id="3.30.1330.200">
    <property type="match status" value="1"/>
</dbReference>
<dbReference type="InterPro" id="IPR011324">
    <property type="entry name" value="Cytotoxic_necrot_fac-like_cat"/>
</dbReference>
<comment type="similarity">
    <text evidence="3">Belongs to the CheD family.</text>
</comment>
<evidence type="ECO:0000256" key="1">
    <source>
        <dbReference type="ARBA" id="ARBA00022500"/>
    </source>
</evidence>
<name>A0AA34WDI8_BORHD</name>
<reference evidence="5" key="1">
    <citation type="submission" date="2004-12" db="EMBL/GenBank/DDBJ databases">
        <title>The genome sequence of Borrelia hermsii and Borrelia turicatae: comparative analysis of two agents of endemic N. America relapsing fever.</title>
        <authorList>
            <person name="Porcella S.F."/>
            <person name="Raffel S.J."/>
            <person name="Schrumpf M.E."/>
            <person name="Montgomery B."/>
            <person name="Smith T."/>
            <person name="Schwan T.G."/>
        </authorList>
    </citation>
    <scope>NUCLEOTIDE SEQUENCE [LARGE SCALE GENOMIC DNA]</scope>
    <source>
        <strain evidence="5">HS1 / DAH</strain>
    </source>
</reference>
<dbReference type="EC" id="3.5.1.44" evidence="3"/>
<keyword evidence="1 3" id="KW-0145">Chemotaxis</keyword>
<accession>A0AA34WDI8</accession>
<dbReference type="HAMAP" id="MF_01440">
    <property type="entry name" value="CheD"/>
    <property type="match status" value="1"/>
</dbReference>
<dbReference type="InterPro" id="IPR005659">
    <property type="entry name" value="Chemorcpt_Glu_NH3ase_CheD"/>
</dbReference>
<dbReference type="GO" id="GO:0006935">
    <property type="term" value="P:chemotaxis"/>
    <property type="evidence" value="ECO:0007669"/>
    <property type="project" value="UniProtKB-UniRule"/>
</dbReference>
<dbReference type="PANTHER" id="PTHR35147">
    <property type="entry name" value="CHEMORECEPTOR GLUTAMINE DEAMIDASE CHED-RELATED"/>
    <property type="match status" value="1"/>
</dbReference>
<evidence type="ECO:0000256" key="2">
    <source>
        <dbReference type="ARBA" id="ARBA00022801"/>
    </source>
</evidence>
<dbReference type="GO" id="GO:0050568">
    <property type="term" value="F:protein-glutamine glutaminase activity"/>
    <property type="evidence" value="ECO:0007669"/>
    <property type="project" value="UniProtKB-UniRule"/>
</dbReference>